<evidence type="ECO:0000256" key="1">
    <source>
        <dbReference type="SAM" id="Coils"/>
    </source>
</evidence>
<reference evidence="2" key="1">
    <citation type="journal article" date="2014" name="Front. Microbiol.">
        <title>High frequency of phylogenetically diverse reductive dehalogenase-homologous genes in deep subseafloor sedimentary metagenomes.</title>
        <authorList>
            <person name="Kawai M."/>
            <person name="Futagami T."/>
            <person name="Toyoda A."/>
            <person name="Takaki Y."/>
            <person name="Nishi S."/>
            <person name="Hori S."/>
            <person name="Arai W."/>
            <person name="Tsubouchi T."/>
            <person name="Morono Y."/>
            <person name="Uchiyama I."/>
            <person name="Ito T."/>
            <person name="Fujiyama A."/>
            <person name="Inagaki F."/>
            <person name="Takami H."/>
        </authorList>
    </citation>
    <scope>NUCLEOTIDE SEQUENCE</scope>
    <source>
        <strain evidence="2">Expedition CK06-06</strain>
    </source>
</reference>
<protein>
    <submittedName>
        <fullName evidence="2">Uncharacterized protein</fullName>
    </submittedName>
</protein>
<accession>X1CEA8</accession>
<sequence>MSDPRIIELRVENKKLKQEIASLENKILSLVGMFNIESSGGQDKKNVLNDQLMNLIGSTKEQLNIVTPKIDEFYARELKKLTQKGIPVLLITNDRADLSKSYRPIYDDLKITEGISIINNPNVRFLLLFNTTQALYSGGSLDKEELAKSILVITTIQEKAKLRKVAEIFSLMLPTFMRK</sequence>
<comment type="caution">
    <text evidence="2">The sequence shown here is derived from an EMBL/GenBank/DDBJ whole genome shotgun (WGS) entry which is preliminary data.</text>
</comment>
<dbReference type="EMBL" id="BART01015289">
    <property type="protein sequence ID" value="GAG82556.1"/>
    <property type="molecule type" value="Genomic_DNA"/>
</dbReference>
<name>X1CEA8_9ZZZZ</name>
<gene>
    <name evidence="2" type="ORF">S01H4_29730</name>
</gene>
<dbReference type="SUPFAM" id="SSF56024">
    <property type="entry name" value="Phospholipase D/nuclease"/>
    <property type="match status" value="1"/>
</dbReference>
<feature type="coiled-coil region" evidence="1">
    <location>
        <begin position="6"/>
        <end position="33"/>
    </location>
</feature>
<evidence type="ECO:0000313" key="2">
    <source>
        <dbReference type="EMBL" id="GAG82556.1"/>
    </source>
</evidence>
<organism evidence="2">
    <name type="scientific">marine sediment metagenome</name>
    <dbReference type="NCBI Taxonomy" id="412755"/>
    <lineage>
        <taxon>unclassified sequences</taxon>
        <taxon>metagenomes</taxon>
        <taxon>ecological metagenomes</taxon>
    </lineage>
</organism>
<dbReference type="AlphaFoldDB" id="X1CEA8"/>
<keyword evidence="1" id="KW-0175">Coiled coil</keyword>
<proteinExistence type="predicted"/>